<gene>
    <name evidence="7" type="primary">107363152</name>
</gene>
<dbReference type="HOGENOM" id="CLU_066886_2_1_1"/>
<evidence type="ECO:0000256" key="2">
    <source>
        <dbReference type="ARBA" id="ARBA00005679"/>
    </source>
</evidence>
<dbReference type="Pfam" id="PF03227">
    <property type="entry name" value="GILT"/>
    <property type="match status" value="1"/>
</dbReference>
<dbReference type="GO" id="GO:0005576">
    <property type="term" value="C:extracellular region"/>
    <property type="evidence" value="ECO:0007669"/>
    <property type="project" value="UniProtKB-SubCell"/>
</dbReference>
<comment type="similarity">
    <text evidence="2">Belongs to the GILT family.</text>
</comment>
<dbReference type="EnsemblMetazoa" id="tetur09g04800.1">
    <property type="protein sequence ID" value="tetur09g04800.1"/>
    <property type="gene ID" value="tetur09g04800"/>
</dbReference>
<dbReference type="OMA" id="VNNWENI"/>
<dbReference type="eggNOG" id="KOG3160">
    <property type="taxonomic scope" value="Eukaryota"/>
</dbReference>
<keyword evidence="5" id="KW-0325">Glycoprotein</keyword>
<dbReference type="InterPro" id="IPR004911">
    <property type="entry name" value="Interferon-induced_GILT"/>
</dbReference>
<reference evidence="8" key="1">
    <citation type="submission" date="2011-08" db="EMBL/GenBank/DDBJ databases">
        <authorList>
            <person name="Rombauts S."/>
        </authorList>
    </citation>
    <scope>NUCLEOTIDE SEQUENCE</scope>
    <source>
        <strain evidence="8">London</strain>
    </source>
</reference>
<dbReference type="KEGG" id="tut:107363152"/>
<evidence type="ECO:0000256" key="3">
    <source>
        <dbReference type="ARBA" id="ARBA00022525"/>
    </source>
</evidence>
<dbReference type="PANTHER" id="PTHR13234">
    <property type="entry name" value="GAMMA-INTERFERON INDUCIBLE LYSOSOMAL THIOL REDUCTASE GILT"/>
    <property type="match status" value="1"/>
</dbReference>
<dbReference type="Proteomes" id="UP000015104">
    <property type="component" value="Unassembled WGS sequence"/>
</dbReference>
<evidence type="ECO:0008006" key="9">
    <source>
        <dbReference type="Google" id="ProtNLM"/>
    </source>
</evidence>
<evidence type="ECO:0000256" key="1">
    <source>
        <dbReference type="ARBA" id="ARBA00004613"/>
    </source>
</evidence>
<evidence type="ECO:0000256" key="5">
    <source>
        <dbReference type="ARBA" id="ARBA00023180"/>
    </source>
</evidence>
<reference evidence="7" key="2">
    <citation type="submission" date="2015-06" db="UniProtKB">
        <authorList>
            <consortium name="EnsemblMetazoa"/>
        </authorList>
    </citation>
    <scope>IDENTIFICATION</scope>
</reference>
<comment type="subcellular location">
    <subcellularLocation>
        <location evidence="1">Secreted</location>
    </subcellularLocation>
</comment>
<name>T1KDZ9_TETUR</name>
<accession>T1KDZ9</accession>
<keyword evidence="3" id="KW-0964">Secreted</keyword>
<protein>
    <recommendedName>
        <fullName evidence="9">Gamma-interferon-inducible lysosomal thiol reductase</fullName>
    </recommendedName>
</protein>
<evidence type="ECO:0000313" key="7">
    <source>
        <dbReference type="EnsemblMetazoa" id="tetur09g04800.1"/>
    </source>
</evidence>
<feature type="signal peptide" evidence="6">
    <location>
        <begin position="1"/>
        <end position="20"/>
    </location>
</feature>
<evidence type="ECO:0000256" key="4">
    <source>
        <dbReference type="ARBA" id="ARBA00022729"/>
    </source>
</evidence>
<proteinExistence type="inferred from homology"/>
<dbReference type="EMBL" id="CAEY01002033">
    <property type="status" value="NOT_ANNOTATED_CDS"/>
    <property type="molecule type" value="Genomic_DNA"/>
</dbReference>
<keyword evidence="8" id="KW-1185">Reference proteome</keyword>
<dbReference type="PANTHER" id="PTHR13234:SF8">
    <property type="entry name" value="GAMMA-INTERFERON-INDUCIBLE LYSOSOMAL THIOL REDUCTASE"/>
    <property type="match status" value="1"/>
</dbReference>
<dbReference type="GO" id="GO:0016671">
    <property type="term" value="F:oxidoreductase activity, acting on a sulfur group of donors, disulfide as acceptor"/>
    <property type="evidence" value="ECO:0007669"/>
    <property type="project" value="InterPro"/>
</dbReference>
<evidence type="ECO:0000256" key="6">
    <source>
        <dbReference type="SAM" id="SignalP"/>
    </source>
</evidence>
<feature type="chain" id="PRO_5004591415" description="Gamma-interferon-inducible lysosomal thiol reductase" evidence="6">
    <location>
        <begin position="21"/>
        <end position="208"/>
    </location>
</feature>
<organism evidence="7 8">
    <name type="scientific">Tetranychus urticae</name>
    <name type="common">Two-spotted spider mite</name>
    <dbReference type="NCBI Taxonomy" id="32264"/>
    <lineage>
        <taxon>Eukaryota</taxon>
        <taxon>Metazoa</taxon>
        <taxon>Ecdysozoa</taxon>
        <taxon>Arthropoda</taxon>
        <taxon>Chelicerata</taxon>
        <taxon>Arachnida</taxon>
        <taxon>Acari</taxon>
        <taxon>Acariformes</taxon>
        <taxon>Trombidiformes</taxon>
        <taxon>Prostigmata</taxon>
        <taxon>Eleutherengona</taxon>
        <taxon>Raphignathae</taxon>
        <taxon>Tetranychoidea</taxon>
        <taxon>Tetranychidae</taxon>
        <taxon>Tetranychus</taxon>
    </lineage>
</organism>
<evidence type="ECO:0000313" key="8">
    <source>
        <dbReference type="Proteomes" id="UP000015104"/>
    </source>
</evidence>
<sequence>MKMLFAVVTLLTFFSLKVDGQQADKVSLGVYYETLCPDSIAFITYQLYPTIQSLGLEKINVDLVPFGKASWTESGSTISFSCQHGERECKGNKIQACAKSELDTSALIKFVNCMESASSPDRAGKSCAQKQGLNYTTIENCANGAKGSQLLKEQGVATKSLVPKPNFIPWITVNNQHTSDIQNRALDDLKGLLCDSFPQGATKPSGCK</sequence>
<dbReference type="STRING" id="32264.T1KDZ9"/>
<keyword evidence="4 6" id="KW-0732">Signal</keyword>
<dbReference type="OrthoDB" id="958254at2759"/>
<dbReference type="AlphaFoldDB" id="T1KDZ9"/>